<dbReference type="AlphaFoldDB" id="A0A511VAV2"/>
<accession>A0A511VAV2</accession>
<reference evidence="1 2" key="1">
    <citation type="submission" date="2019-07" db="EMBL/GenBank/DDBJ databases">
        <title>Whole genome shotgun sequence of Aneurinibacillus danicus NBRC 102444.</title>
        <authorList>
            <person name="Hosoyama A."/>
            <person name="Uohara A."/>
            <person name="Ohji S."/>
            <person name="Ichikawa N."/>
        </authorList>
    </citation>
    <scope>NUCLEOTIDE SEQUENCE [LARGE SCALE GENOMIC DNA]</scope>
    <source>
        <strain evidence="1 2">NBRC 102444</strain>
    </source>
</reference>
<dbReference type="Pfam" id="PF13412">
    <property type="entry name" value="HTH_24"/>
    <property type="match status" value="1"/>
</dbReference>
<protein>
    <recommendedName>
        <fullName evidence="3">Replication protein</fullName>
    </recommendedName>
</protein>
<keyword evidence="2" id="KW-1185">Reference proteome</keyword>
<name>A0A511VAV2_9BACL</name>
<dbReference type="Proteomes" id="UP000321157">
    <property type="component" value="Unassembled WGS sequence"/>
</dbReference>
<evidence type="ECO:0000313" key="2">
    <source>
        <dbReference type="Proteomes" id="UP000321157"/>
    </source>
</evidence>
<gene>
    <name evidence="1" type="ORF">ADA01nite_34090</name>
</gene>
<sequence length="426" mass="49980">MGNVLEKATRHFFFQHNDADGWVTIAKRENGVYRQRHYKPEEAARRLSEWLGEDVYFSQNTFYIPQRRIENIRQLRALYSDIDFYLLNLNVEWILGSVELLIKDGVIPEPNLIIFSGRGIVFVWLLEPVPYQALPLWQVLENNFSEKLAKIGADKKATDAARIFRLAGSTNGKNGEMVEVEYRHEHRYDLRQLQYDYLPELNPDRQKKKGRPKKVVQLHNVYRLHFTRLRDLAKLVQLRNYEVDGFRETICFLYRYWSCCVLNDPEEALEHTKAFNEQFTRPLPEKEVVRATKSAEKAWAARNNAEANRLAIEKGYPGAGYNLTNAKIIKWLDITREEQQQLETIIDGREKQRRNTIYQRQKRRETGVKPREVYLAQEREKTDDKLHLLQDALAQNPGSSVRKLAEITGLSKSAIARLLKRMKSTC</sequence>
<evidence type="ECO:0000313" key="1">
    <source>
        <dbReference type="EMBL" id="GEN35949.1"/>
    </source>
</evidence>
<organism evidence="1 2">
    <name type="scientific">Aneurinibacillus danicus</name>
    <dbReference type="NCBI Taxonomy" id="267746"/>
    <lineage>
        <taxon>Bacteria</taxon>
        <taxon>Bacillati</taxon>
        <taxon>Bacillota</taxon>
        <taxon>Bacilli</taxon>
        <taxon>Bacillales</taxon>
        <taxon>Paenibacillaceae</taxon>
        <taxon>Aneurinibacillus group</taxon>
        <taxon>Aneurinibacillus</taxon>
    </lineage>
</organism>
<dbReference type="RefSeq" id="WP_246147386.1">
    <property type="nucleotide sequence ID" value="NZ_BJXX01000159.1"/>
</dbReference>
<proteinExistence type="predicted"/>
<comment type="caution">
    <text evidence="1">The sequence shown here is derived from an EMBL/GenBank/DDBJ whole genome shotgun (WGS) entry which is preliminary data.</text>
</comment>
<evidence type="ECO:0008006" key="3">
    <source>
        <dbReference type="Google" id="ProtNLM"/>
    </source>
</evidence>
<dbReference type="EMBL" id="BJXX01000159">
    <property type="protein sequence ID" value="GEN35949.1"/>
    <property type="molecule type" value="Genomic_DNA"/>
</dbReference>